<dbReference type="InterPro" id="IPR000682">
    <property type="entry name" value="PCMT"/>
</dbReference>
<dbReference type="Gene3D" id="3.40.50.150">
    <property type="entry name" value="Vaccinia Virus protein VP39"/>
    <property type="match status" value="1"/>
</dbReference>
<evidence type="ECO:0000256" key="5">
    <source>
        <dbReference type="ARBA" id="ARBA00022679"/>
    </source>
</evidence>
<reference evidence="9" key="1">
    <citation type="journal article" date="2019" name="Int. J. Syst. Evol. Microbiol.">
        <title>The Global Catalogue of Microorganisms (GCM) 10K type strain sequencing project: providing services to taxonomists for standard genome sequencing and annotation.</title>
        <authorList>
            <consortium name="The Broad Institute Genomics Platform"/>
            <consortium name="The Broad Institute Genome Sequencing Center for Infectious Disease"/>
            <person name="Wu L."/>
            <person name="Ma J."/>
        </authorList>
    </citation>
    <scope>NUCLEOTIDE SEQUENCE [LARGE SCALE GENOMIC DNA]</scope>
    <source>
        <strain evidence="9">CGMCC 1.15795</strain>
    </source>
</reference>
<evidence type="ECO:0000256" key="6">
    <source>
        <dbReference type="ARBA" id="ARBA00022691"/>
    </source>
</evidence>
<dbReference type="PANTHER" id="PTHR11579:SF0">
    <property type="entry name" value="PROTEIN-L-ISOASPARTATE(D-ASPARTATE) O-METHYLTRANSFERASE"/>
    <property type="match status" value="1"/>
</dbReference>
<dbReference type="Pfam" id="PF01135">
    <property type="entry name" value="PCMT"/>
    <property type="match status" value="1"/>
</dbReference>
<dbReference type="InterPro" id="IPR029063">
    <property type="entry name" value="SAM-dependent_MTases_sf"/>
</dbReference>
<dbReference type="RefSeq" id="WP_382313783.1">
    <property type="nucleotide sequence ID" value="NZ_JBHUFD010000003.1"/>
</dbReference>
<dbReference type="CDD" id="cd02440">
    <property type="entry name" value="AdoMet_MTases"/>
    <property type="match status" value="1"/>
</dbReference>
<comment type="caution">
    <text evidence="8">The sequence shown here is derived from an EMBL/GenBank/DDBJ whole genome shotgun (WGS) entry which is preliminary data.</text>
</comment>
<comment type="similarity">
    <text evidence="2 7">Belongs to the methyltransferase superfamily. L-isoaspartyl/D-aspartyl protein methyltransferase family.</text>
</comment>
<sequence>MTPPISPDRDTYRHRGQRRALVTLLREQRGIRDARVLAALAAVPRHLFFEPAFEAHAYQDKAFPIGEGQTISQPATVATQTELLGVQPGQRVLEIGTGSGYQYAVLCQLTDHVQSIEFNPVLYARGRARLAALGLPTAGLHLGDGSLGWPAGAPYDGILVTAGAPALPPALLRQLRIGGRLVVPVGAQDPSQQQLLRITREGPETFTREEFGGCRFVPLLGAAGWQV</sequence>
<gene>
    <name evidence="7" type="primary">pcm</name>
    <name evidence="8" type="ORF">ACFSDX_09225</name>
</gene>
<evidence type="ECO:0000256" key="7">
    <source>
        <dbReference type="HAMAP-Rule" id="MF_00090"/>
    </source>
</evidence>
<dbReference type="EMBL" id="JBHUFD010000003">
    <property type="protein sequence ID" value="MFD1872610.1"/>
    <property type="molecule type" value="Genomic_DNA"/>
</dbReference>
<dbReference type="HAMAP" id="MF_00090">
    <property type="entry name" value="PIMT"/>
    <property type="match status" value="1"/>
</dbReference>
<dbReference type="SUPFAM" id="SSF53335">
    <property type="entry name" value="S-adenosyl-L-methionine-dependent methyltransferases"/>
    <property type="match status" value="1"/>
</dbReference>
<keyword evidence="6 7" id="KW-0949">S-adenosyl-L-methionine</keyword>
<organism evidence="8 9">
    <name type="scientific">Hymenobacter bucti</name>
    <dbReference type="NCBI Taxonomy" id="1844114"/>
    <lineage>
        <taxon>Bacteria</taxon>
        <taxon>Pseudomonadati</taxon>
        <taxon>Bacteroidota</taxon>
        <taxon>Cytophagia</taxon>
        <taxon>Cytophagales</taxon>
        <taxon>Hymenobacteraceae</taxon>
        <taxon>Hymenobacter</taxon>
    </lineage>
</organism>
<comment type="subcellular location">
    <subcellularLocation>
        <location evidence="1 7">Cytoplasm</location>
    </subcellularLocation>
</comment>
<keyword evidence="3 7" id="KW-0963">Cytoplasm</keyword>
<dbReference type="PROSITE" id="PS01279">
    <property type="entry name" value="PCMT"/>
    <property type="match status" value="1"/>
</dbReference>
<dbReference type="GO" id="GO:0032259">
    <property type="term" value="P:methylation"/>
    <property type="evidence" value="ECO:0007669"/>
    <property type="project" value="UniProtKB-KW"/>
</dbReference>
<proteinExistence type="inferred from homology"/>
<comment type="function">
    <text evidence="7">Catalyzes the methyl esterification of L-isoaspartyl residues in peptides and proteins that result from spontaneous decomposition of normal L-aspartyl and L-asparaginyl residues. It plays a role in the repair and/or degradation of damaged proteins.</text>
</comment>
<comment type="catalytic activity">
    <reaction evidence="7">
        <text>[protein]-L-isoaspartate + S-adenosyl-L-methionine = [protein]-L-isoaspartate alpha-methyl ester + S-adenosyl-L-homocysteine</text>
        <dbReference type="Rhea" id="RHEA:12705"/>
        <dbReference type="Rhea" id="RHEA-COMP:12143"/>
        <dbReference type="Rhea" id="RHEA-COMP:12144"/>
        <dbReference type="ChEBI" id="CHEBI:57856"/>
        <dbReference type="ChEBI" id="CHEBI:59789"/>
        <dbReference type="ChEBI" id="CHEBI:90596"/>
        <dbReference type="ChEBI" id="CHEBI:90598"/>
        <dbReference type="EC" id="2.1.1.77"/>
    </reaction>
</comment>
<dbReference type="Proteomes" id="UP001597197">
    <property type="component" value="Unassembled WGS sequence"/>
</dbReference>
<protein>
    <recommendedName>
        <fullName evidence="7">Protein-L-isoaspartate O-methyltransferase</fullName>
        <ecNumber evidence="7">2.1.1.77</ecNumber>
    </recommendedName>
    <alternativeName>
        <fullName evidence="7">L-isoaspartyl protein carboxyl methyltransferase</fullName>
    </alternativeName>
    <alternativeName>
        <fullName evidence="7">Protein L-isoaspartyl methyltransferase</fullName>
    </alternativeName>
    <alternativeName>
        <fullName evidence="7">Protein-beta-aspartate methyltransferase</fullName>
        <shortName evidence="7">PIMT</shortName>
    </alternativeName>
</protein>
<accession>A0ABW4QT45</accession>
<evidence type="ECO:0000256" key="3">
    <source>
        <dbReference type="ARBA" id="ARBA00022490"/>
    </source>
</evidence>
<evidence type="ECO:0000256" key="2">
    <source>
        <dbReference type="ARBA" id="ARBA00005369"/>
    </source>
</evidence>
<keyword evidence="9" id="KW-1185">Reference proteome</keyword>
<evidence type="ECO:0000313" key="8">
    <source>
        <dbReference type="EMBL" id="MFD1872610.1"/>
    </source>
</evidence>
<evidence type="ECO:0000313" key="9">
    <source>
        <dbReference type="Proteomes" id="UP001597197"/>
    </source>
</evidence>
<dbReference type="NCBIfam" id="NF001453">
    <property type="entry name" value="PRK00312.1"/>
    <property type="match status" value="1"/>
</dbReference>
<feature type="active site" evidence="7">
    <location>
        <position position="72"/>
    </location>
</feature>
<name>A0ABW4QT45_9BACT</name>
<keyword evidence="4 7" id="KW-0489">Methyltransferase</keyword>
<keyword evidence="5 7" id="KW-0808">Transferase</keyword>
<dbReference type="PANTHER" id="PTHR11579">
    <property type="entry name" value="PROTEIN-L-ISOASPARTATE O-METHYLTRANSFERASE"/>
    <property type="match status" value="1"/>
</dbReference>
<dbReference type="GO" id="GO:0004719">
    <property type="term" value="F:protein-L-isoaspartate (D-aspartate) O-methyltransferase activity"/>
    <property type="evidence" value="ECO:0007669"/>
    <property type="project" value="UniProtKB-EC"/>
</dbReference>
<evidence type="ECO:0000256" key="1">
    <source>
        <dbReference type="ARBA" id="ARBA00004496"/>
    </source>
</evidence>
<evidence type="ECO:0000256" key="4">
    <source>
        <dbReference type="ARBA" id="ARBA00022603"/>
    </source>
</evidence>
<dbReference type="NCBIfam" id="TIGR00080">
    <property type="entry name" value="pimt"/>
    <property type="match status" value="1"/>
</dbReference>
<dbReference type="EC" id="2.1.1.77" evidence="7"/>